<dbReference type="EMBL" id="ML977512">
    <property type="protein sequence ID" value="KAF2126733.1"/>
    <property type="molecule type" value="Genomic_DNA"/>
</dbReference>
<accession>A0A6A6A6F6</accession>
<name>A0A6A6A6F6_9PLEO</name>
<keyword evidence="3" id="KW-1185">Reference proteome</keyword>
<protein>
    <submittedName>
        <fullName evidence="2">Uncharacterized protein</fullName>
    </submittedName>
</protein>
<dbReference type="RefSeq" id="XP_033521125.1">
    <property type="nucleotide sequence ID" value="XM_033662829.1"/>
</dbReference>
<feature type="non-terminal residue" evidence="2">
    <location>
        <position position="1"/>
    </location>
</feature>
<evidence type="ECO:0000256" key="1">
    <source>
        <dbReference type="SAM" id="SignalP"/>
    </source>
</evidence>
<evidence type="ECO:0000313" key="3">
    <source>
        <dbReference type="Proteomes" id="UP000799771"/>
    </source>
</evidence>
<sequence>LFAICTLLFFYHLVPRFTPTIDAMVAHMLPSHSTSDAAFCTKDVGGAHCCGLYLAAAPCVDQCRKEHVDRVTLSLTQEYDECADVCMAGYEEGCGK</sequence>
<evidence type="ECO:0000313" key="2">
    <source>
        <dbReference type="EMBL" id="KAF2126733.1"/>
    </source>
</evidence>
<dbReference type="Proteomes" id="UP000799771">
    <property type="component" value="Unassembled WGS sequence"/>
</dbReference>
<feature type="chain" id="PRO_5025692953" evidence="1">
    <location>
        <begin position="17"/>
        <end position="96"/>
    </location>
</feature>
<organism evidence="2 3">
    <name type="scientific">Dothidotthia symphoricarpi CBS 119687</name>
    <dbReference type="NCBI Taxonomy" id="1392245"/>
    <lineage>
        <taxon>Eukaryota</taxon>
        <taxon>Fungi</taxon>
        <taxon>Dikarya</taxon>
        <taxon>Ascomycota</taxon>
        <taxon>Pezizomycotina</taxon>
        <taxon>Dothideomycetes</taxon>
        <taxon>Pleosporomycetidae</taxon>
        <taxon>Pleosporales</taxon>
        <taxon>Dothidotthiaceae</taxon>
        <taxon>Dothidotthia</taxon>
    </lineage>
</organism>
<dbReference type="GeneID" id="54403261"/>
<gene>
    <name evidence="2" type="ORF">P153DRAFT_260463</name>
</gene>
<reference evidence="2" key="1">
    <citation type="journal article" date="2020" name="Stud. Mycol.">
        <title>101 Dothideomycetes genomes: a test case for predicting lifestyles and emergence of pathogens.</title>
        <authorList>
            <person name="Haridas S."/>
            <person name="Albert R."/>
            <person name="Binder M."/>
            <person name="Bloem J."/>
            <person name="Labutti K."/>
            <person name="Salamov A."/>
            <person name="Andreopoulos B."/>
            <person name="Baker S."/>
            <person name="Barry K."/>
            <person name="Bills G."/>
            <person name="Bluhm B."/>
            <person name="Cannon C."/>
            <person name="Castanera R."/>
            <person name="Culley D."/>
            <person name="Daum C."/>
            <person name="Ezra D."/>
            <person name="Gonzalez J."/>
            <person name="Henrissat B."/>
            <person name="Kuo A."/>
            <person name="Liang C."/>
            <person name="Lipzen A."/>
            <person name="Lutzoni F."/>
            <person name="Magnuson J."/>
            <person name="Mondo S."/>
            <person name="Nolan M."/>
            <person name="Ohm R."/>
            <person name="Pangilinan J."/>
            <person name="Park H.-J."/>
            <person name="Ramirez L."/>
            <person name="Alfaro M."/>
            <person name="Sun H."/>
            <person name="Tritt A."/>
            <person name="Yoshinaga Y."/>
            <person name="Zwiers L.-H."/>
            <person name="Turgeon B."/>
            <person name="Goodwin S."/>
            <person name="Spatafora J."/>
            <person name="Crous P."/>
            <person name="Grigoriev I."/>
        </authorList>
    </citation>
    <scope>NUCLEOTIDE SEQUENCE</scope>
    <source>
        <strain evidence="2">CBS 119687</strain>
    </source>
</reference>
<dbReference type="OrthoDB" id="3790043at2759"/>
<feature type="signal peptide" evidence="1">
    <location>
        <begin position="1"/>
        <end position="16"/>
    </location>
</feature>
<dbReference type="AlphaFoldDB" id="A0A6A6A6F6"/>
<proteinExistence type="predicted"/>
<keyword evidence="1" id="KW-0732">Signal</keyword>
<feature type="non-terminal residue" evidence="2">
    <location>
        <position position="96"/>
    </location>
</feature>